<keyword evidence="3" id="KW-1185">Reference proteome</keyword>
<dbReference type="Proteomes" id="UP001500902">
    <property type="component" value="Unassembled WGS sequence"/>
</dbReference>
<dbReference type="PANTHER" id="PTHR47691:SF3">
    <property type="entry name" value="HTH-TYPE TRANSCRIPTIONAL REGULATOR RV0890C-RELATED"/>
    <property type="match status" value="1"/>
</dbReference>
<dbReference type="EMBL" id="BAAAZP010000163">
    <property type="protein sequence ID" value="GAA3700817.1"/>
    <property type="molecule type" value="Genomic_DNA"/>
</dbReference>
<evidence type="ECO:0000259" key="1">
    <source>
        <dbReference type="Pfam" id="PF13401"/>
    </source>
</evidence>
<feature type="domain" description="ORC1/DEAH AAA+ ATPase" evidence="1">
    <location>
        <begin position="2"/>
        <end position="90"/>
    </location>
</feature>
<dbReference type="PRINTS" id="PR00364">
    <property type="entry name" value="DISEASERSIST"/>
</dbReference>
<protein>
    <recommendedName>
        <fullName evidence="1">ORC1/DEAH AAA+ ATPase domain-containing protein</fullName>
    </recommendedName>
</protein>
<organism evidence="2 3">
    <name type="scientific">Nonomuraea antimicrobica</name>
    <dbReference type="NCBI Taxonomy" id="561173"/>
    <lineage>
        <taxon>Bacteria</taxon>
        <taxon>Bacillati</taxon>
        <taxon>Actinomycetota</taxon>
        <taxon>Actinomycetes</taxon>
        <taxon>Streptosporangiales</taxon>
        <taxon>Streptosporangiaceae</taxon>
        <taxon>Nonomuraea</taxon>
    </lineage>
</organism>
<evidence type="ECO:0000313" key="3">
    <source>
        <dbReference type="Proteomes" id="UP001500902"/>
    </source>
</evidence>
<evidence type="ECO:0000313" key="2">
    <source>
        <dbReference type="EMBL" id="GAA3700817.1"/>
    </source>
</evidence>
<gene>
    <name evidence="2" type="ORF">GCM10022224_078330</name>
</gene>
<dbReference type="Pfam" id="PF13401">
    <property type="entry name" value="AAA_22"/>
    <property type="match status" value="1"/>
</dbReference>
<dbReference type="PANTHER" id="PTHR47691">
    <property type="entry name" value="REGULATOR-RELATED"/>
    <property type="match status" value="1"/>
</dbReference>
<dbReference type="Gene3D" id="3.40.50.300">
    <property type="entry name" value="P-loop containing nucleotide triphosphate hydrolases"/>
    <property type="match status" value="1"/>
</dbReference>
<proteinExistence type="predicted"/>
<dbReference type="InterPro" id="IPR049945">
    <property type="entry name" value="AAA_22"/>
</dbReference>
<name>A0ABP7DB17_9ACTN</name>
<comment type="caution">
    <text evidence="2">The sequence shown here is derived from an EMBL/GenBank/DDBJ whole genome shotgun (WGS) entry which is preliminary data.</text>
</comment>
<dbReference type="InterPro" id="IPR027417">
    <property type="entry name" value="P-loop_NTPase"/>
</dbReference>
<dbReference type="SUPFAM" id="SSF52540">
    <property type="entry name" value="P-loop containing nucleoside triphosphate hydrolases"/>
    <property type="match status" value="1"/>
</dbReference>
<reference evidence="3" key="1">
    <citation type="journal article" date="2019" name="Int. J. Syst. Evol. Microbiol.">
        <title>The Global Catalogue of Microorganisms (GCM) 10K type strain sequencing project: providing services to taxonomists for standard genome sequencing and annotation.</title>
        <authorList>
            <consortium name="The Broad Institute Genomics Platform"/>
            <consortium name="The Broad Institute Genome Sequencing Center for Infectious Disease"/>
            <person name="Wu L."/>
            <person name="Ma J."/>
        </authorList>
    </citation>
    <scope>NUCLEOTIDE SEQUENCE [LARGE SCALE GENOMIC DNA]</scope>
    <source>
        <strain evidence="3">JCM 16904</strain>
    </source>
</reference>
<sequence>MVTLTGVGGVGKTRLAMRLADEVRRAFPAGVWLVDLTAVEAPELLVHAVGEALEIQDRSARPALQVLVENLRGKQALLLLDNCEHLVSECAEPADR</sequence>
<accession>A0ABP7DB17</accession>